<dbReference type="EMBL" id="BLLF01001199">
    <property type="protein sequence ID" value="GFH17778.1"/>
    <property type="molecule type" value="Genomic_DNA"/>
</dbReference>
<keyword evidence="3" id="KW-1185">Reference proteome</keyword>
<accession>A0A699ZG24</accession>
<dbReference type="Proteomes" id="UP000485058">
    <property type="component" value="Unassembled WGS sequence"/>
</dbReference>
<reference evidence="2 3" key="1">
    <citation type="submission" date="2020-02" db="EMBL/GenBank/DDBJ databases">
        <title>Draft genome sequence of Haematococcus lacustris strain NIES-144.</title>
        <authorList>
            <person name="Morimoto D."/>
            <person name="Nakagawa S."/>
            <person name="Yoshida T."/>
            <person name="Sawayama S."/>
        </authorList>
    </citation>
    <scope>NUCLEOTIDE SEQUENCE [LARGE SCALE GENOMIC DNA]</scope>
    <source>
        <strain evidence="2 3">NIES-144</strain>
    </source>
</reference>
<protein>
    <submittedName>
        <fullName evidence="2">Uncharacterized protein</fullName>
    </submittedName>
</protein>
<dbReference type="AlphaFoldDB" id="A0A699ZG24"/>
<evidence type="ECO:0000313" key="3">
    <source>
        <dbReference type="Proteomes" id="UP000485058"/>
    </source>
</evidence>
<evidence type="ECO:0000313" key="2">
    <source>
        <dbReference type="EMBL" id="GFH17778.1"/>
    </source>
</evidence>
<gene>
    <name evidence="2" type="ORF">HaLaN_14479</name>
</gene>
<evidence type="ECO:0000256" key="1">
    <source>
        <dbReference type="SAM" id="MobiDB-lite"/>
    </source>
</evidence>
<sequence length="79" mass="8429">MSLVAQCLRGSGPVPRSKSRFRLKARENKVLSPLQANNARSEGLNGNPAPTGHQSPGWRRAARVQENQAQAKGALPAEG</sequence>
<name>A0A699ZG24_HAELA</name>
<feature type="region of interest" description="Disordered" evidence="1">
    <location>
        <begin position="1"/>
        <end position="79"/>
    </location>
</feature>
<comment type="caution">
    <text evidence="2">The sequence shown here is derived from an EMBL/GenBank/DDBJ whole genome shotgun (WGS) entry which is preliminary data.</text>
</comment>
<organism evidence="2 3">
    <name type="scientific">Haematococcus lacustris</name>
    <name type="common">Green alga</name>
    <name type="synonym">Haematococcus pluvialis</name>
    <dbReference type="NCBI Taxonomy" id="44745"/>
    <lineage>
        <taxon>Eukaryota</taxon>
        <taxon>Viridiplantae</taxon>
        <taxon>Chlorophyta</taxon>
        <taxon>core chlorophytes</taxon>
        <taxon>Chlorophyceae</taxon>
        <taxon>CS clade</taxon>
        <taxon>Chlamydomonadales</taxon>
        <taxon>Haematococcaceae</taxon>
        <taxon>Haematococcus</taxon>
    </lineage>
</organism>
<proteinExistence type="predicted"/>